<sequence length="66" mass="7024">MNLLVLFAVFASIAYAQDGLCFIPDEGGPGECVPFGPVANRRCRDAPCTGQQNDCWVTGLNSARCS</sequence>
<organism evidence="2 3">
    <name type="scientific">Alternaria burnsii</name>
    <dbReference type="NCBI Taxonomy" id="1187904"/>
    <lineage>
        <taxon>Eukaryota</taxon>
        <taxon>Fungi</taxon>
        <taxon>Dikarya</taxon>
        <taxon>Ascomycota</taxon>
        <taxon>Pezizomycotina</taxon>
        <taxon>Dothideomycetes</taxon>
        <taxon>Pleosporomycetidae</taxon>
        <taxon>Pleosporales</taxon>
        <taxon>Pleosporineae</taxon>
        <taxon>Pleosporaceae</taxon>
        <taxon>Alternaria</taxon>
        <taxon>Alternaria sect. Alternaria</taxon>
    </lineage>
</organism>
<dbReference type="GeneID" id="62203676"/>
<feature type="signal peptide" evidence="1">
    <location>
        <begin position="1"/>
        <end position="16"/>
    </location>
</feature>
<keyword evidence="3" id="KW-1185">Reference proteome</keyword>
<evidence type="ECO:0000313" key="3">
    <source>
        <dbReference type="Proteomes" id="UP000596902"/>
    </source>
</evidence>
<reference evidence="2" key="2">
    <citation type="submission" date="2020-08" db="EMBL/GenBank/DDBJ databases">
        <title>Draft Genome Sequence of Cumin Blight Pathogen Alternaria burnsii.</title>
        <authorList>
            <person name="Feng Z."/>
        </authorList>
    </citation>
    <scope>NUCLEOTIDE SEQUENCE</scope>
    <source>
        <strain evidence="2">CBS107.38</strain>
    </source>
</reference>
<keyword evidence="1" id="KW-0732">Signal</keyword>
<feature type="chain" id="PRO_5034791241" evidence="1">
    <location>
        <begin position="17"/>
        <end position="66"/>
    </location>
</feature>
<accession>A0A8H7B9U4</accession>
<gene>
    <name evidence="2" type="ORF">GT037_005451</name>
</gene>
<name>A0A8H7B9U4_9PLEO</name>
<evidence type="ECO:0000256" key="1">
    <source>
        <dbReference type="SAM" id="SignalP"/>
    </source>
</evidence>
<dbReference type="EMBL" id="JAAABM010000006">
    <property type="protein sequence ID" value="KAF7677239.1"/>
    <property type="molecule type" value="Genomic_DNA"/>
</dbReference>
<dbReference type="AlphaFoldDB" id="A0A8H7B9U4"/>
<proteinExistence type="predicted"/>
<comment type="caution">
    <text evidence="2">The sequence shown here is derived from an EMBL/GenBank/DDBJ whole genome shotgun (WGS) entry which is preliminary data.</text>
</comment>
<dbReference type="Proteomes" id="UP000596902">
    <property type="component" value="Unassembled WGS sequence"/>
</dbReference>
<dbReference type="RefSeq" id="XP_038787448.1">
    <property type="nucleotide sequence ID" value="XM_038930498.1"/>
</dbReference>
<protein>
    <submittedName>
        <fullName evidence="2">Uncharacterized protein</fullName>
    </submittedName>
</protein>
<evidence type="ECO:0000313" key="2">
    <source>
        <dbReference type="EMBL" id="KAF7677239.1"/>
    </source>
</evidence>
<reference evidence="2" key="1">
    <citation type="submission" date="2020-01" db="EMBL/GenBank/DDBJ databases">
        <authorList>
            <person name="Feng Z.H.Z."/>
        </authorList>
    </citation>
    <scope>NUCLEOTIDE SEQUENCE</scope>
    <source>
        <strain evidence="2">CBS107.38</strain>
    </source>
</reference>